<protein>
    <submittedName>
        <fullName evidence="2">Uncharacterized protein</fullName>
    </submittedName>
</protein>
<reference evidence="2" key="2">
    <citation type="submission" date="2023-06" db="EMBL/GenBank/DDBJ databases">
        <authorList>
            <consortium name="Lawrence Berkeley National Laboratory"/>
            <person name="Haridas S."/>
            <person name="Hensen N."/>
            <person name="Bonometti L."/>
            <person name="Westerberg I."/>
            <person name="Brannstrom I.O."/>
            <person name="Guillou S."/>
            <person name="Cros-Aarteil S."/>
            <person name="Calhoun S."/>
            <person name="Kuo A."/>
            <person name="Mondo S."/>
            <person name="Pangilinan J."/>
            <person name="Riley R."/>
            <person name="LaButti K."/>
            <person name="Andreopoulos B."/>
            <person name="Lipzen A."/>
            <person name="Chen C."/>
            <person name="Yanf M."/>
            <person name="Daum C."/>
            <person name="Ng V."/>
            <person name="Clum A."/>
            <person name="Steindorff A."/>
            <person name="Ohm R."/>
            <person name="Martin F."/>
            <person name="Silar P."/>
            <person name="Natvig D."/>
            <person name="Lalanne C."/>
            <person name="Gautier V."/>
            <person name="Ament-velasquez S.L."/>
            <person name="Kruys A."/>
            <person name="Hutchinson M.I."/>
            <person name="Powell A.J."/>
            <person name="Barry K."/>
            <person name="Miller A.N."/>
            <person name="Grigoriev I.V."/>
            <person name="Debuchy R."/>
            <person name="Gladieux P."/>
            <person name="Thoren M.H."/>
            <person name="Johannesson H."/>
        </authorList>
    </citation>
    <scope>NUCLEOTIDE SEQUENCE</scope>
    <source>
        <strain evidence="2">CBS 232.78</strain>
    </source>
</reference>
<accession>A0AAE0U4Z9</accession>
<evidence type="ECO:0000256" key="1">
    <source>
        <dbReference type="SAM" id="Phobius"/>
    </source>
</evidence>
<keyword evidence="1" id="KW-1133">Transmembrane helix</keyword>
<dbReference type="AlphaFoldDB" id="A0AAE0U4Z9"/>
<dbReference type="EMBL" id="JAULSW010000002">
    <property type="protein sequence ID" value="KAK3390669.1"/>
    <property type="molecule type" value="Genomic_DNA"/>
</dbReference>
<feature type="transmembrane region" description="Helical" evidence="1">
    <location>
        <begin position="130"/>
        <end position="156"/>
    </location>
</feature>
<evidence type="ECO:0000313" key="3">
    <source>
        <dbReference type="Proteomes" id="UP001285441"/>
    </source>
</evidence>
<evidence type="ECO:0000313" key="2">
    <source>
        <dbReference type="EMBL" id="KAK3390669.1"/>
    </source>
</evidence>
<reference evidence="2" key="1">
    <citation type="journal article" date="2023" name="Mol. Phylogenet. Evol.">
        <title>Genome-scale phylogeny and comparative genomics of the fungal order Sordariales.</title>
        <authorList>
            <person name="Hensen N."/>
            <person name="Bonometti L."/>
            <person name="Westerberg I."/>
            <person name="Brannstrom I.O."/>
            <person name="Guillou S."/>
            <person name="Cros-Aarteil S."/>
            <person name="Calhoun S."/>
            <person name="Haridas S."/>
            <person name="Kuo A."/>
            <person name="Mondo S."/>
            <person name="Pangilinan J."/>
            <person name="Riley R."/>
            <person name="LaButti K."/>
            <person name="Andreopoulos B."/>
            <person name="Lipzen A."/>
            <person name="Chen C."/>
            <person name="Yan M."/>
            <person name="Daum C."/>
            <person name="Ng V."/>
            <person name="Clum A."/>
            <person name="Steindorff A."/>
            <person name="Ohm R.A."/>
            <person name="Martin F."/>
            <person name="Silar P."/>
            <person name="Natvig D.O."/>
            <person name="Lalanne C."/>
            <person name="Gautier V."/>
            <person name="Ament-Velasquez S.L."/>
            <person name="Kruys A."/>
            <person name="Hutchinson M.I."/>
            <person name="Powell A.J."/>
            <person name="Barry K."/>
            <person name="Miller A.N."/>
            <person name="Grigoriev I.V."/>
            <person name="Debuchy R."/>
            <person name="Gladieux P."/>
            <person name="Hiltunen Thoren M."/>
            <person name="Johannesson H."/>
        </authorList>
    </citation>
    <scope>NUCLEOTIDE SEQUENCE</scope>
    <source>
        <strain evidence="2">CBS 232.78</strain>
    </source>
</reference>
<dbReference type="Proteomes" id="UP001285441">
    <property type="component" value="Unassembled WGS sequence"/>
</dbReference>
<gene>
    <name evidence="2" type="ORF">B0H63DRAFT_121494</name>
</gene>
<keyword evidence="1" id="KW-0812">Transmembrane</keyword>
<proteinExistence type="predicted"/>
<keyword evidence="3" id="KW-1185">Reference proteome</keyword>
<organism evidence="2 3">
    <name type="scientific">Podospora didyma</name>
    <dbReference type="NCBI Taxonomy" id="330526"/>
    <lineage>
        <taxon>Eukaryota</taxon>
        <taxon>Fungi</taxon>
        <taxon>Dikarya</taxon>
        <taxon>Ascomycota</taxon>
        <taxon>Pezizomycotina</taxon>
        <taxon>Sordariomycetes</taxon>
        <taxon>Sordariomycetidae</taxon>
        <taxon>Sordariales</taxon>
        <taxon>Podosporaceae</taxon>
        <taxon>Podospora</taxon>
    </lineage>
</organism>
<sequence length="159" mass="17487">MGEKGCTHLRGPIPVLQKTHLGDSRWCRGSGGCLIRNQSFRKCTSQPDARSAIEGRLRMYNTNLNGTLGSTRAGTAHNGTRLFSNMPQDKAAIETKTTPPATSTASTLSDSSFKKWVAVMERQNKGWQDFVLKLVALGFAAMLLAFIIHDFFASFYNKA</sequence>
<name>A0AAE0U4Z9_9PEZI</name>
<comment type="caution">
    <text evidence="2">The sequence shown here is derived from an EMBL/GenBank/DDBJ whole genome shotgun (WGS) entry which is preliminary data.</text>
</comment>
<keyword evidence="1" id="KW-0472">Membrane</keyword>